<keyword evidence="2" id="KW-0238">DNA-binding</keyword>
<evidence type="ECO:0000313" key="5">
    <source>
        <dbReference type="EMBL" id="WWQ59682.1"/>
    </source>
</evidence>
<dbReference type="PROSITE" id="PS51118">
    <property type="entry name" value="HTH_HXLR"/>
    <property type="match status" value="1"/>
</dbReference>
<dbReference type="Gene3D" id="1.10.10.10">
    <property type="entry name" value="Winged helix-like DNA-binding domain superfamily/Winged helix DNA-binding domain"/>
    <property type="match status" value="1"/>
</dbReference>
<accession>A0AAX4KZ44</accession>
<proteinExistence type="predicted"/>
<dbReference type="InterPro" id="IPR002577">
    <property type="entry name" value="HTH_HxlR"/>
</dbReference>
<dbReference type="EMBL" id="CP146016">
    <property type="protein sequence ID" value="WWQ59682.1"/>
    <property type="molecule type" value="Genomic_DNA"/>
</dbReference>
<feature type="domain" description="HTH hxlR-type" evidence="4">
    <location>
        <begin position="13"/>
        <end position="110"/>
    </location>
</feature>
<dbReference type="Proteomes" id="UP001432202">
    <property type="component" value="Chromosome"/>
</dbReference>
<evidence type="ECO:0000256" key="1">
    <source>
        <dbReference type="ARBA" id="ARBA00023015"/>
    </source>
</evidence>
<name>A0AAX4KZ44_9CREN</name>
<dbReference type="RefSeq" id="WP_338599147.1">
    <property type="nucleotide sequence ID" value="NZ_CP146016.1"/>
</dbReference>
<dbReference type="GO" id="GO:0003677">
    <property type="term" value="F:DNA binding"/>
    <property type="evidence" value="ECO:0007669"/>
    <property type="project" value="UniProtKB-KW"/>
</dbReference>
<evidence type="ECO:0000256" key="2">
    <source>
        <dbReference type="ARBA" id="ARBA00023125"/>
    </source>
</evidence>
<dbReference type="PANTHER" id="PTHR33204:SF18">
    <property type="entry name" value="TRANSCRIPTIONAL REGULATORY PROTEIN"/>
    <property type="match status" value="1"/>
</dbReference>
<gene>
    <name evidence="5" type="ORF">V6M85_09360</name>
</gene>
<sequence length="121" mass="13862">MRFSKSNKPRELCPIVSAITVIGTEPKLLTIRYLLEGPKRFNELQRLTSLSSKTLSSTLKELESLGIVERKIVSSRPIIVVYELTEKGKELKSIFDELRKWGEKFAFNEIVVAPQNIKLKE</sequence>
<dbReference type="AlphaFoldDB" id="A0AAX4KZ44"/>
<dbReference type="PANTHER" id="PTHR33204">
    <property type="entry name" value="TRANSCRIPTIONAL REGULATOR, MARR FAMILY"/>
    <property type="match status" value="1"/>
</dbReference>
<dbReference type="SUPFAM" id="SSF46785">
    <property type="entry name" value="Winged helix' DNA-binding domain"/>
    <property type="match status" value="1"/>
</dbReference>
<keyword evidence="1" id="KW-0805">Transcription regulation</keyword>
<organism evidence="5 6">
    <name type="scientific">Sulfolobus tengchongensis</name>
    <dbReference type="NCBI Taxonomy" id="207809"/>
    <lineage>
        <taxon>Archaea</taxon>
        <taxon>Thermoproteota</taxon>
        <taxon>Thermoprotei</taxon>
        <taxon>Sulfolobales</taxon>
        <taxon>Sulfolobaceae</taxon>
        <taxon>Sulfolobus</taxon>
    </lineage>
</organism>
<dbReference type="GeneID" id="89336975"/>
<dbReference type="InterPro" id="IPR036390">
    <property type="entry name" value="WH_DNA-bd_sf"/>
</dbReference>
<protein>
    <submittedName>
        <fullName evidence="5">Helix-turn-helix domain-containing protein</fullName>
    </submittedName>
</protein>
<evidence type="ECO:0000259" key="4">
    <source>
        <dbReference type="PROSITE" id="PS51118"/>
    </source>
</evidence>
<keyword evidence="6" id="KW-1185">Reference proteome</keyword>
<reference evidence="5 6" key="1">
    <citation type="submission" date="2024-02" db="EMBL/GenBank/DDBJ databases">
        <title>STSV induces naive adaptation in Sulfolobus.</title>
        <authorList>
            <person name="Xiang X."/>
            <person name="Song M."/>
        </authorList>
    </citation>
    <scope>NUCLEOTIDE SEQUENCE [LARGE SCALE GENOMIC DNA]</scope>
    <source>
        <strain evidence="5 6">RT2</strain>
    </source>
</reference>
<dbReference type="InterPro" id="IPR036388">
    <property type="entry name" value="WH-like_DNA-bd_sf"/>
</dbReference>
<keyword evidence="3" id="KW-0804">Transcription</keyword>
<evidence type="ECO:0000313" key="6">
    <source>
        <dbReference type="Proteomes" id="UP001432202"/>
    </source>
</evidence>
<evidence type="ECO:0000256" key="3">
    <source>
        <dbReference type="ARBA" id="ARBA00023163"/>
    </source>
</evidence>
<dbReference type="Pfam" id="PF01638">
    <property type="entry name" value="HxlR"/>
    <property type="match status" value="1"/>
</dbReference>